<evidence type="ECO:0000259" key="3">
    <source>
        <dbReference type="Pfam" id="PF10756"/>
    </source>
</evidence>
<accession>A0A516X3W5</accession>
<evidence type="ECO:0000256" key="2">
    <source>
        <dbReference type="SAM" id="Phobius"/>
    </source>
</evidence>
<evidence type="ECO:0000256" key="1">
    <source>
        <dbReference type="SAM" id="MobiDB-lite"/>
    </source>
</evidence>
<evidence type="ECO:0000313" key="5">
    <source>
        <dbReference type="Proteomes" id="UP000317344"/>
    </source>
</evidence>
<feature type="domain" description="Low molecular weight protein antigen 6 PH" evidence="3">
    <location>
        <begin position="71"/>
        <end position="146"/>
    </location>
</feature>
<dbReference type="AlphaFoldDB" id="A0A516X3W5"/>
<protein>
    <submittedName>
        <fullName evidence="4">PH domain-containing protein</fullName>
    </submittedName>
</protein>
<evidence type="ECO:0000313" key="4">
    <source>
        <dbReference type="EMBL" id="QDQ97744.1"/>
    </source>
</evidence>
<keyword evidence="2" id="KW-1133">Transmembrane helix</keyword>
<dbReference type="Pfam" id="PF10756">
    <property type="entry name" value="bPH_6"/>
    <property type="match status" value="1"/>
</dbReference>
<name>A0A516X3W5_9ACTN</name>
<keyword evidence="2" id="KW-0812">Transmembrane</keyword>
<gene>
    <name evidence="4" type="ORF">FO059_10950</name>
</gene>
<feature type="region of interest" description="Disordered" evidence="1">
    <location>
        <begin position="139"/>
        <end position="175"/>
    </location>
</feature>
<dbReference type="Proteomes" id="UP000317344">
    <property type="component" value="Chromosome"/>
</dbReference>
<proteinExistence type="predicted"/>
<keyword evidence="5" id="KW-1185">Reference proteome</keyword>
<reference evidence="4 5" key="1">
    <citation type="submission" date="2019-07" db="EMBL/GenBank/DDBJ databases">
        <title>Tomitella cavernea sp. nov., an actinomycete isolated from soil.</title>
        <authorList>
            <person name="Cheng J."/>
        </authorList>
    </citation>
    <scope>NUCLEOTIDE SEQUENCE [LARGE SCALE GENOMIC DNA]</scope>
    <source>
        <strain evidence="4 5">HY188</strain>
    </source>
</reference>
<reference evidence="4 5" key="2">
    <citation type="submission" date="2019-07" db="EMBL/GenBank/DDBJ databases">
        <authorList>
            <person name="Huang Y."/>
        </authorList>
    </citation>
    <scope>NUCLEOTIDE SEQUENCE [LARGE SCALE GENOMIC DNA]</scope>
    <source>
        <strain evidence="4 5">HY188</strain>
    </source>
</reference>
<feature type="transmembrane region" description="Helical" evidence="2">
    <location>
        <begin position="25"/>
        <end position="45"/>
    </location>
</feature>
<dbReference type="OrthoDB" id="5190396at2"/>
<sequence length="175" mass="18807">MSPSHDVPPDATPAGGQPRADAAPAVFRLPGSGYFVVACLAAIIMIPVLNWPAYTGWLLIVPILLAWWVARMRTSVSPAGAEVRTLTGHRAVPWDQVRGIVFPHPRVFGISWARAYLRDGAVVRLPAVTWNDIPHVSDASGGRLPDPTVLRSQAPADEPGDDGPARADRVDEDPE</sequence>
<dbReference type="KEGG" id="toy:FO059_10950"/>
<feature type="transmembrane region" description="Helical" evidence="2">
    <location>
        <begin position="51"/>
        <end position="70"/>
    </location>
</feature>
<keyword evidence="2" id="KW-0472">Membrane</keyword>
<dbReference type="InterPro" id="IPR019692">
    <property type="entry name" value="CFP-6_PH"/>
</dbReference>
<dbReference type="RefSeq" id="WP_143908740.1">
    <property type="nucleotide sequence ID" value="NZ_CP041765.1"/>
</dbReference>
<organism evidence="4 5">
    <name type="scientific">Tomitella fengzijianii</name>
    <dbReference type="NCBI Taxonomy" id="2597660"/>
    <lineage>
        <taxon>Bacteria</taxon>
        <taxon>Bacillati</taxon>
        <taxon>Actinomycetota</taxon>
        <taxon>Actinomycetes</taxon>
        <taxon>Mycobacteriales</taxon>
        <taxon>Tomitella</taxon>
    </lineage>
</organism>
<dbReference type="EMBL" id="CP041765">
    <property type="protein sequence ID" value="QDQ97744.1"/>
    <property type="molecule type" value="Genomic_DNA"/>
</dbReference>